<dbReference type="InterPro" id="IPR011008">
    <property type="entry name" value="Dimeric_a/b-barrel"/>
</dbReference>
<comment type="subcellular location">
    <subcellularLocation>
        <location evidence="5">Cytoplasm</location>
    </subcellularLocation>
</comment>
<comment type="subunit">
    <text evidence="5">Homodimer.</text>
</comment>
<dbReference type="KEGG" id="ebt:EBL_c00770"/>
<dbReference type="HAMAP" id="MF_01663">
    <property type="entry name" value="L_rham_rotase"/>
    <property type="match status" value="1"/>
</dbReference>
<accession>K6VEN2</accession>
<dbReference type="HOGENOM" id="CLU_100689_2_0_6"/>
<dbReference type="GO" id="GO:0005737">
    <property type="term" value="C:cytoplasm"/>
    <property type="evidence" value="ECO:0007669"/>
    <property type="project" value="UniProtKB-SubCell"/>
</dbReference>
<evidence type="ECO:0000313" key="8">
    <source>
        <dbReference type="EMBL" id="AFJ45213.1"/>
    </source>
</evidence>
<evidence type="ECO:0000256" key="2">
    <source>
        <dbReference type="ARBA" id="ARBA00023235"/>
    </source>
</evidence>
<dbReference type="PANTHER" id="PTHR34389:SF2">
    <property type="entry name" value="L-RHAMNOSE MUTAROTASE"/>
    <property type="match status" value="1"/>
</dbReference>
<gene>
    <name evidence="8" type="primary">rhaU</name>
    <name evidence="5" type="synonym">rhaM</name>
    <name evidence="8" type="ordered locus">EBL_c00770</name>
</gene>
<dbReference type="InterPro" id="IPR008000">
    <property type="entry name" value="Rham/fucose_mutarotase"/>
</dbReference>
<keyword evidence="4 5" id="KW-0684">Rhamnose metabolism</keyword>
<dbReference type="NCBIfam" id="TIGR02625">
    <property type="entry name" value="YiiL_rotase"/>
    <property type="match status" value="1"/>
</dbReference>
<feature type="binding site" evidence="5">
    <location>
        <begin position="81"/>
        <end position="82"/>
    </location>
    <ligand>
        <name>substrate</name>
    </ligand>
</feature>
<dbReference type="InterPro" id="IPR013448">
    <property type="entry name" value="L-rhamnose_mutarotase"/>
</dbReference>
<evidence type="ECO:0000256" key="3">
    <source>
        <dbReference type="ARBA" id="ARBA00023277"/>
    </source>
</evidence>
<dbReference type="EC" id="5.1.3.32" evidence="5 6"/>
<comment type="similarity">
    <text evidence="5">Belongs to the rhamnose mutarotase family.</text>
</comment>
<feature type="binding site" evidence="5">
    <location>
        <position position="46"/>
    </location>
    <ligand>
        <name>substrate</name>
    </ligand>
</feature>
<dbReference type="GO" id="GO:0062192">
    <property type="term" value="F:L-rhamnose mutarotase activity"/>
    <property type="evidence" value="ECO:0007669"/>
    <property type="project" value="UniProtKB-UniRule"/>
</dbReference>
<evidence type="ECO:0000313" key="9">
    <source>
        <dbReference type="Proteomes" id="UP000001955"/>
    </source>
</evidence>
<evidence type="ECO:0000256" key="1">
    <source>
        <dbReference type="ARBA" id="ARBA00022490"/>
    </source>
</evidence>
<evidence type="ECO:0000256" key="6">
    <source>
        <dbReference type="NCBIfam" id="TIGR02625"/>
    </source>
</evidence>
<comment type="function">
    <text evidence="5">Involved in the anomeric conversion of L-rhamnose.</text>
</comment>
<evidence type="ECO:0000256" key="7">
    <source>
        <dbReference type="SAM" id="MobiDB-lite"/>
    </source>
</evidence>
<organism evidence="8 9">
    <name type="scientific">Shimwellia blattae (strain ATCC 29907 / DSM 4481 / JCM 1650 / NBRC 105725 / CDC 9005-74)</name>
    <name type="common">Escherichia blattae</name>
    <dbReference type="NCBI Taxonomy" id="630626"/>
    <lineage>
        <taxon>Bacteria</taxon>
        <taxon>Pseudomonadati</taxon>
        <taxon>Pseudomonadota</taxon>
        <taxon>Gammaproteobacteria</taxon>
        <taxon>Enterobacterales</taxon>
        <taxon>Enterobacteriaceae</taxon>
        <taxon>Shimwellia</taxon>
    </lineage>
</organism>
<name>I2B3V9_SHIBC</name>
<dbReference type="Proteomes" id="UP000001955">
    <property type="component" value="Chromosome"/>
</dbReference>
<feature type="region of interest" description="Disordered" evidence="7">
    <location>
        <begin position="90"/>
        <end position="109"/>
    </location>
</feature>
<dbReference type="STRING" id="630626.EBL_c00770"/>
<comment type="pathway">
    <text evidence="5">Carbohydrate metabolism; L-rhamnose metabolism.</text>
</comment>
<keyword evidence="2 5" id="KW-0413">Isomerase</keyword>
<feature type="binding site" evidence="5">
    <location>
        <position position="23"/>
    </location>
    <ligand>
        <name>substrate</name>
    </ligand>
</feature>
<feature type="active site" description="Proton donor" evidence="5">
    <location>
        <position position="27"/>
    </location>
</feature>
<reference evidence="8 9" key="1">
    <citation type="journal article" date="2012" name="J. Bacteriol.">
        <title>Complete genome sequence of the B12-producing Shimwellia blattae strain DSM 4481, isolated from a cockroach.</title>
        <authorList>
            <person name="Brzuszkiewicz E."/>
            <person name="Waschkowitz T."/>
            <person name="Wiezer A."/>
            <person name="Daniel R."/>
        </authorList>
    </citation>
    <scope>NUCLEOTIDE SEQUENCE [LARGE SCALE GENOMIC DNA]</scope>
    <source>
        <strain evidence="9">ATCC 29907 / DSM 4481 / JCM 1650 / NBRC 105725 / CDC 9005-74</strain>
    </source>
</reference>
<evidence type="ECO:0000256" key="5">
    <source>
        <dbReference type="HAMAP-Rule" id="MF_01663"/>
    </source>
</evidence>
<dbReference type="SUPFAM" id="SSF54909">
    <property type="entry name" value="Dimeric alpha+beta barrel"/>
    <property type="match status" value="1"/>
</dbReference>
<dbReference type="UniPathway" id="UPA00125"/>
<evidence type="ECO:0000256" key="4">
    <source>
        <dbReference type="ARBA" id="ARBA00023308"/>
    </source>
</evidence>
<dbReference type="AlphaFoldDB" id="I2B3V9"/>
<dbReference type="PATRIC" id="fig|630626.3.peg.79"/>
<dbReference type="PANTHER" id="PTHR34389">
    <property type="entry name" value="L-RHAMNOSE MUTAROTASE"/>
    <property type="match status" value="1"/>
</dbReference>
<dbReference type="eggNOG" id="COG3254">
    <property type="taxonomic scope" value="Bacteria"/>
</dbReference>
<dbReference type="GO" id="GO:0019301">
    <property type="term" value="P:rhamnose catabolic process"/>
    <property type="evidence" value="ECO:0007669"/>
    <property type="project" value="UniProtKB-UniRule"/>
</dbReference>
<dbReference type="EMBL" id="CP001560">
    <property type="protein sequence ID" value="AFJ45213.1"/>
    <property type="molecule type" value="Genomic_DNA"/>
</dbReference>
<keyword evidence="9" id="KW-1185">Reference proteome</keyword>
<keyword evidence="1 5" id="KW-0963">Cytoplasm</keyword>
<dbReference type="Pfam" id="PF05336">
    <property type="entry name" value="rhaM"/>
    <property type="match status" value="1"/>
</dbReference>
<comment type="catalytic activity">
    <reaction evidence="5">
        <text>alpha-L-rhamnose = beta-L-rhamnose</text>
        <dbReference type="Rhea" id="RHEA:25584"/>
        <dbReference type="ChEBI" id="CHEBI:27586"/>
        <dbReference type="ChEBI" id="CHEBI:27907"/>
        <dbReference type="EC" id="5.1.3.32"/>
    </reaction>
</comment>
<sequence length="109" mass="12891">MSQNTLIRKAFVMQVNPGAHQEYQRRHSPIWPELEAVLKQHGAHHYGIYLDAERHLLFATVEVESEERWNAIAQTDVCQRWWAYMREVMPTNPDNSPRSAELKPVFYLE</sequence>
<proteinExistence type="inferred from homology"/>
<keyword evidence="3 5" id="KW-0119">Carbohydrate metabolism</keyword>
<dbReference type="Gene3D" id="3.30.70.100">
    <property type="match status" value="1"/>
</dbReference>
<protein>
    <recommendedName>
        <fullName evidence="5 6">L-rhamnose mutarotase</fullName>
        <ecNumber evidence="5 6">5.1.3.32</ecNumber>
    </recommendedName>
    <alternativeName>
        <fullName evidence="5">Rhamnose 1-epimerase</fullName>
    </alternativeName>
    <alternativeName>
        <fullName evidence="5">Type-3 mutarotase</fullName>
    </alternativeName>
</protein>
<accession>I2B3V9</accession>